<evidence type="ECO:0000256" key="3">
    <source>
        <dbReference type="ARBA" id="ARBA00022525"/>
    </source>
</evidence>
<dbReference type="GO" id="GO:0005576">
    <property type="term" value="C:extracellular region"/>
    <property type="evidence" value="ECO:0007669"/>
    <property type="project" value="UniProtKB-SubCell"/>
</dbReference>
<dbReference type="eggNOG" id="ENOG502RAFN">
    <property type="taxonomic scope" value="Eukaryota"/>
</dbReference>
<dbReference type="PANTHER" id="PTHR33657:SF8">
    <property type="entry name" value="DOMAIN PROTEIN, PUTATIVE (AFU_ORTHOLOGUE AFUA_5G00600)-RELATED"/>
    <property type="match status" value="1"/>
</dbReference>
<reference evidence="6" key="2">
    <citation type="submission" date="2015-06" db="UniProtKB">
        <authorList>
            <consortium name="EnsemblProtists"/>
        </authorList>
    </citation>
    <scope>IDENTIFICATION</scope>
    <source>
        <strain evidence="6">Pr102</strain>
    </source>
</reference>
<reference evidence="7" key="1">
    <citation type="journal article" date="2006" name="Science">
        <title>Phytophthora genome sequences uncover evolutionary origins and mechanisms of pathogenesis.</title>
        <authorList>
            <person name="Tyler B.M."/>
            <person name="Tripathy S."/>
            <person name="Zhang X."/>
            <person name="Dehal P."/>
            <person name="Jiang R.H."/>
            <person name="Aerts A."/>
            <person name="Arredondo F.D."/>
            <person name="Baxter L."/>
            <person name="Bensasson D."/>
            <person name="Beynon J.L."/>
            <person name="Chapman J."/>
            <person name="Damasceno C.M."/>
            <person name="Dorrance A.E."/>
            <person name="Dou D."/>
            <person name="Dickerman A.W."/>
            <person name="Dubchak I.L."/>
            <person name="Garbelotto M."/>
            <person name="Gijzen M."/>
            <person name="Gordon S.G."/>
            <person name="Govers F."/>
            <person name="Grunwald N.J."/>
            <person name="Huang W."/>
            <person name="Ivors K.L."/>
            <person name="Jones R.W."/>
            <person name="Kamoun S."/>
            <person name="Krampis K."/>
            <person name="Lamour K.H."/>
            <person name="Lee M.K."/>
            <person name="McDonald W.H."/>
            <person name="Medina M."/>
            <person name="Meijer H.J."/>
            <person name="Nordberg E.K."/>
            <person name="Maclean D.J."/>
            <person name="Ospina-Giraldo M.D."/>
            <person name="Morris P.F."/>
            <person name="Phuntumart V."/>
            <person name="Putnam N.H."/>
            <person name="Rash S."/>
            <person name="Rose J.K."/>
            <person name="Sakihama Y."/>
            <person name="Salamov A.A."/>
            <person name="Savidor A."/>
            <person name="Scheuring C.F."/>
            <person name="Smith B.M."/>
            <person name="Sobral B.W."/>
            <person name="Terry A."/>
            <person name="Torto-Alalibo T.A."/>
            <person name="Win J."/>
            <person name="Xu Z."/>
            <person name="Zhang H."/>
            <person name="Grigoriev I.V."/>
            <person name="Rokhsar D.S."/>
            <person name="Boore J.L."/>
        </authorList>
    </citation>
    <scope>NUCLEOTIDE SEQUENCE [LARGE SCALE GENOMIC DNA]</scope>
    <source>
        <strain evidence="7">Pr102</strain>
    </source>
</reference>
<keyword evidence="4" id="KW-0843">Virulence</keyword>
<dbReference type="OMA" id="YWEYAIV"/>
<comment type="subcellular location">
    <subcellularLocation>
        <location evidence="1">Secreted</location>
    </subcellularLocation>
</comment>
<keyword evidence="5" id="KW-0732">Signal</keyword>
<evidence type="ECO:0000256" key="4">
    <source>
        <dbReference type="ARBA" id="ARBA00023026"/>
    </source>
</evidence>
<evidence type="ECO:0000313" key="6">
    <source>
        <dbReference type="EnsemblProtists" id="Phyra52440"/>
    </source>
</evidence>
<dbReference type="PIRSF" id="PIRSF029958">
    <property type="entry name" value="Necrosis-inducing_protein"/>
    <property type="match status" value="1"/>
</dbReference>
<dbReference type="AlphaFoldDB" id="H3G7N1"/>
<evidence type="ECO:0000256" key="1">
    <source>
        <dbReference type="ARBA" id="ARBA00004613"/>
    </source>
</evidence>
<feature type="signal peptide" evidence="5">
    <location>
        <begin position="1"/>
        <end position="19"/>
    </location>
</feature>
<organism evidence="6 7">
    <name type="scientific">Phytophthora ramorum</name>
    <name type="common">Sudden oak death agent</name>
    <dbReference type="NCBI Taxonomy" id="164328"/>
    <lineage>
        <taxon>Eukaryota</taxon>
        <taxon>Sar</taxon>
        <taxon>Stramenopiles</taxon>
        <taxon>Oomycota</taxon>
        <taxon>Peronosporomycetes</taxon>
        <taxon>Peronosporales</taxon>
        <taxon>Peronosporaceae</taxon>
        <taxon>Phytophthora</taxon>
    </lineage>
</organism>
<dbReference type="EMBL" id="DS566004">
    <property type="status" value="NOT_ANNOTATED_CDS"/>
    <property type="molecule type" value="Genomic_DNA"/>
</dbReference>
<feature type="chain" id="PRO_5003587174" description="Necrosis inducing-like protein NPP1 type" evidence="5">
    <location>
        <begin position="20"/>
        <end position="243"/>
    </location>
</feature>
<dbReference type="Pfam" id="PF05630">
    <property type="entry name" value="NPP1"/>
    <property type="match status" value="1"/>
</dbReference>
<sequence>MNFRAFLLAAIASVAAVNAEVVKVNHDLVQPFAQPTPVTDSQKSAVKYKPQLYISYGCHPYPAVEANGYASGGLEWSGPNDGDCKGSSLGSQVYSRSDWYHEKWAIMYAWYFPKGRYGVTGHRNYWEYAIVWTDSTSPDNSTLLGVSMSAGVGHDKTTPPMLKYMNGSSVKLNSHFSLLGSKAALELTKKEGEFQDLITWDQLTVAARETLNSDALDGNVWLSNKDEVPFKDDIFVDRLEDAY</sequence>
<comment type="similarity">
    <text evidence="2">Belongs to the Necrosis inducing protein (NPP1) family.</text>
</comment>
<dbReference type="PANTHER" id="PTHR33657">
    <property type="entry name" value="DOMAIN PROTEIN, PUTATIVE (AFU_ORTHOLOGUE AFUA_5G00600)-RELATED"/>
    <property type="match status" value="1"/>
</dbReference>
<dbReference type="HOGENOM" id="CLU_062263_1_0_1"/>
<dbReference type="STRING" id="164328.H3G7N1"/>
<name>H3G7N1_PHYRM</name>
<dbReference type="InParanoid" id="H3G7N1"/>
<keyword evidence="3" id="KW-0964">Secreted</keyword>
<evidence type="ECO:0000313" key="7">
    <source>
        <dbReference type="Proteomes" id="UP000005238"/>
    </source>
</evidence>
<protein>
    <recommendedName>
        <fullName evidence="8">Necrosis inducing-like protein NPP1 type</fullName>
    </recommendedName>
</protein>
<evidence type="ECO:0000256" key="2">
    <source>
        <dbReference type="ARBA" id="ARBA00009520"/>
    </source>
</evidence>
<evidence type="ECO:0000256" key="5">
    <source>
        <dbReference type="SAM" id="SignalP"/>
    </source>
</evidence>
<dbReference type="Proteomes" id="UP000005238">
    <property type="component" value="Unassembled WGS sequence"/>
</dbReference>
<dbReference type="EnsemblProtists" id="Phyra52440">
    <property type="protein sequence ID" value="Phyra52440"/>
    <property type="gene ID" value="Phyra52440"/>
</dbReference>
<dbReference type="InterPro" id="IPR008701">
    <property type="entry name" value="NPP1"/>
</dbReference>
<evidence type="ECO:0008006" key="8">
    <source>
        <dbReference type="Google" id="ProtNLM"/>
    </source>
</evidence>
<accession>H3G7N1</accession>
<dbReference type="VEuPathDB" id="FungiDB:KRP22_11340"/>
<keyword evidence="7" id="KW-1185">Reference proteome</keyword>
<proteinExistence type="inferred from homology"/>